<evidence type="ECO:0000256" key="1">
    <source>
        <dbReference type="SAM" id="SignalP"/>
    </source>
</evidence>
<dbReference type="Proteomes" id="UP001597062">
    <property type="component" value="Unassembled WGS sequence"/>
</dbReference>
<name>A0ABW3JWE7_9FLAO</name>
<dbReference type="RefSeq" id="WP_386108578.1">
    <property type="nucleotide sequence ID" value="NZ_JBHTJR010000051.1"/>
</dbReference>
<organism evidence="2 3">
    <name type="scientific">Tenacibaculum geojense</name>
    <dbReference type="NCBI Taxonomy" id="915352"/>
    <lineage>
        <taxon>Bacteria</taxon>
        <taxon>Pseudomonadati</taxon>
        <taxon>Bacteroidota</taxon>
        <taxon>Flavobacteriia</taxon>
        <taxon>Flavobacteriales</taxon>
        <taxon>Flavobacteriaceae</taxon>
        <taxon>Tenacibaculum</taxon>
    </lineage>
</organism>
<comment type="caution">
    <text evidence="2">The sequence shown here is derived from an EMBL/GenBank/DDBJ whole genome shotgun (WGS) entry which is preliminary data.</text>
</comment>
<sequence>MNVSSVKLIFLLLYCCCISAQEGKKEFHFKKGEVLDVLILTGVKKDFNKRFDRYKETVYPVGYAYSYQPQSGFKIKKLTLGNHLPNSFVFGKWENIEKRRGFIANIEKEVADFHQQRRELFTYFGLIYFEIKKDTHFTISKNKYNVVTSFWNKDNDNMSFYNQWKKNVEKLGGKVVLKLQDGESPTGYYYKPSLMTIVAWDSVKDFERFSNKYPLSSYEELNHVHQFQID</sequence>
<gene>
    <name evidence="2" type="ORF">ACFQ1U_11715</name>
</gene>
<dbReference type="EMBL" id="JBHTJR010000051">
    <property type="protein sequence ID" value="MFD0993876.1"/>
    <property type="molecule type" value="Genomic_DNA"/>
</dbReference>
<accession>A0ABW3JWE7</accession>
<reference evidence="3" key="1">
    <citation type="journal article" date="2019" name="Int. J. Syst. Evol. Microbiol.">
        <title>The Global Catalogue of Microorganisms (GCM) 10K type strain sequencing project: providing services to taxonomists for standard genome sequencing and annotation.</title>
        <authorList>
            <consortium name="The Broad Institute Genomics Platform"/>
            <consortium name="The Broad Institute Genome Sequencing Center for Infectious Disease"/>
            <person name="Wu L."/>
            <person name="Ma J."/>
        </authorList>
    </citation>
    <scope>NUCLEOTIDE SEQUENCE [LARGE SCALE GENOMIC DNA]</scope>
    <source>
        <strain evidence="3">CCUG 60527</strain>
    </source>
</reference>
<keyword evidence="3" id="KW-1185">Reference proteome</keyword>
<proteinExistence type="predicted"/>
<feature type="chain" id="PRO_5046754270" description="DUF1330 domain-containing protein" evidence="1">
    <location>
        <begin position="21"/>
        <end position="230"/>
    </location>
</feature>
<keyword evidence="1" id="KW-0732">Signal</keyword>
<evidence type="ECO:0000313" key="3">
    <source>
        <dbReference type="Proteomes" id="UP001597062"/>
    </source>
</evidence>
<evidence type="ECO:0008006" key="4">
    <source>
        <dbReference type="Google" id="ProtNLM"/>
    </source>
</evidence>
<protein>
    <recommendedName>
        <fullName evidence="4">DUF1330 domain-containing protein</fullName>
    </recommendedName>
</protein>
<feature type="signal peptide" evidence="1">
    <location>
        <begin position="1"/>
        <end position="20"/>
    </location>
</feature>
<evidence type="ECO:0000313" key="2">
    <source>
        <dbReference type="EMBL" id="MFD0993876.1"/>
    </source>
</evidence>